<dbReference type="InterPro" id="IPR003838">
    <property type="entry name" value="ABC3_permease_C"/>
</dbReference>
<name>A0A5M4B7A2_9FLAO</name>
<keyword evidence="4 7" id="KW-0812">Transmembrane</keyword>
<evidence type="ECO:0000256" key="2">
    <source>
        <dbReference type="ARBA" id="ARBA00005236"/>
    </source>
</evidence>
<evidence type="ECO:0000256" key="5">
    <source>
        <dbReference type="ARBA" id="ARBA00022989"/>
    </source>
</evidence>
<dbReference type="GO" id="GO:0098797">
    <property type="term" value="C:plasma membrane protein complex"/>
    <property type="evidence" value="ECO:0007669"/>
    <property type="project" value="TreeGrafter"/>
</dbReference>
<feature type="domain" description="MacB-like periplasmic core" evidence="9">
    <location>
        <begin position="16"/>
        <end position="234"/>
    </location>
</feature>
<dbReference type="RefSeq" id="WP_155284135.1">
    <property type="nucleotide sequence ID" value="NZ_BLBC01000005.1"/>
</dbReference>
<keyword evidence="11" id="KW-1185">Reference proteome</keyword>
<keyword evidence="5 7" id="KW-1133">Transmembrane helix</keyword>
<evidence type="ECO:0000256" key="1">
    <source>
        <dbReference type="ARBA" id="ARBA00004651"/>
    </source>
</evidence>
<dbReference type="AlphaFoldDB" id="A0A5M4B7A2"/>
<dbReference type="Pfam" id="PF02687">
    <property type="entry name" value="FtsX"/>
    <property type="match status" value="1"/>
</dbReference>
<keyword evidence="6 7" id="KW-0472">Membrane</keyword>
<evidence type="ECO:0000256" key="6">
    <source>
        <dbReference type="ARBA" id="ARBA00023136"/>
    </source>
</evidence>
<feature type="transmembrane region" description="Helical" evidence="7">
    <location>
        <begin position="261"/>
        <end position="288"/>
    </location>
</feature>
<evidence type="ECO:0000256" key="7">
    <source>
        <dbReference type="SAM" id="Phobius"/>
    </source>
</evidence>
<evidence type="ECO:0000259" key="8">
    <source>
        <dbReference type="Pfam" id="PF02687"/>
    </source>
</evidence>
<comment type="similarity">
    <text evidence="2">Belongs to the ABC-4 integral membrane protein family. LolC/E subfamily.</text>
</comment>
<organism evidence="10 11">
    <name type="scientific">Capnocytophaga felis</name>
    <dbReference type="NCBI Taxonomy" id="2267611"/>
    <lineage>
        <taxon>Bacteria</taxon>
        <taxon>Pseudomonadati</taxon>
        <taxon>Bacteroidota</taxon>
        <taxon>Flavobacteriia</taxon>
        <taxon>Flavobacteriales</taxon>
        <taxon>Flavobacteriaceae</taxon>
        <taxon>Capnocytophaga</taxon>
    </lineage>
</organism>
<feature type="transmembrane region" description="Helical" evidence="7">
    <location>
        <begin position="12"/>
        <end position="38"/>
    </location>
</feature>
<gene>
    <name evidence="10" type="ORF">RCZ01_07730</name>
</gene>
<reference evidence="11" key="1">
    <citation type="journal article" date="2020" name="Int. J. Syst. Evol. Microbiol.">
        <title>Capnocytophaga felis sp. nov. isolated from the feline oral cavity.</title>
        <authorList>
            <person name="Suzuki M."/>
            <person name="Umeda K."/>
            <person name="Kimura M."/>
            <person name="Imaoka K."/>
            <person name="Morikawa S."/>
            <person name="Maeda K."/>
        </authorList>
    </citation>
    <scope>NUCLEOTIDE SEQUENCE [LARGE SCALE GENOMIC DNA]</scope>
    <source>
        <strain evidence="11">KC07070</strain>
    </source>
</reference>
<dbReference type="PANTHER" id="PTHR30489">
    <property type="entry name" value="LIPOPROTEIN-RELEASING SYSTEM TRANSMEMBRANE PROTEIN LOLE"/>
    <property type="match status" value="1"/>
</dbReference>
<evidence type="ECO:0000313" key="11">
    <source>
        <dbReference type="Proteomes" id="UP000398217"/>
    </source>
</evidence>
<keyword evidence="3" id="KW-1003">Cell membrane</keyword>
<dbReference type="InterPro" id="IPR051447">
    <property type="entry name" value="Lipoprotein-release_system"/>
</dbReference>
<feature type="transmembrane region" description="Helical" evidence="7">
    <location>
        <begin position="356"/>
        <end position="377"/>
    </location>
</feature>
<accession>A0A5M4B7A2</accession>
<dbReference type="Proteomes" id="UP000398217">
    <property type="component" value="Unassembled WGS sequence"/>
</dbReference>
<evidence type="ECO:0000259" key="9">
    <source>
        <dbReference type="Pfam" id="PF12704"/>
    </source>
</evidence>
<comment type="subcellular location">
    <subcellularLocation>
        <location evidence="1">Cell membrane</location>
        <topology evidence="1">Multi-pass membrane protein</topology>
    </subcellularLocation>
</comment>
<protein>
    <submittedName>
        <fullName evidence="10">Membrane protein</fullName>
    </submittedName>
</protein>
<evidence type="ECO:0000313" key="10">
    <source>
        <dbReference type="EMBL" id="GET45471.1"/>
    </source>
</evidence>
<feature type="transmembrane region" description="Helical" evidence="7">
    <location>
        <begin position="309"/>
        <end position="336"/>
    </location>
</feature>
<dbReference type="PANTHER" id="PTHR30489:SF0">
    <property type="entry name" value="LIPOPROTEIN-RELEASING SYSTEM TRANSMEMBRANE PROTEIN LOLE"/>
    <property type="match status" value="1"/>
</dbReference>
<dbReference type="InterPro" id="IPR025857">
    <property type="entry name" value="MacB_PCD"/>
</dbReference>
<dbReference type="EMBL" id="BLBC01000005">
    <property type="protein sequence ID" value="GET45471.1"/>
    <property type="molecule type" value="Genomic_DNA"/>
</dbReference>
<dbReference type="Pfam" id="PF12704">
    <property type="entry name" value="MacB_PCD"/>
    <property type="match status" value="1"/>
</dbReference>
<evidence type="ECO:0000256" key="4">
    <source>
        <dbReference type="ARBA" id="ARBA00022692"/>
    </source>
</evidence>
<evidence type="ECO:0000256" key="3">
    <source>
        <dbReference type="ARBA" id="ARBA00022475"/>
    </source>
</evidence>
<sequence length="389" mass="43001">MIAKSSQNVINIINRITALVVVIGGAALFIVLAGFAGLKTFTLSFSSFFDPDLKIFPKTGKTISISEREITKLRNTKEIVGFSQIIEEQVFLNHKEKNHIAYIKGVDENYSSVNKVDSILVLGSWDVSPPSVVVGATIFNHLGLAFFDGSSPMQIVVPKAGKGSIMQETKPYREAFVIISGIYQITEELDKKYVFSSLSQARDILGLQPNEISAIEVKLSPNIPEKQAIEAISRIFGDSVIVKNRAQLNNALYRMLNTENIAIYLIFTLVLIIALFNLVGAIIMMILDKKNDLRTLYALGMTEKQMQQIFFLQGTMVSVIGAFVGVALGIIIVLLQKHFQWIMISSSLPYPVEIEWTNIFIVFGTIVILGILASFLASSRVKISDSKAL</sequence>
<dbReference type="GO" id="GO:0044874">
    <property type="term" value="P:lipoprotein localization to outer membrane"/>
    <property type="evidence" value="ECO:0007669"/>
    <property type="project" value="TreeGrafter"/>
</dbReference>
<proteinExistence type="inferred from homology"/>
<comment type="caution">
    <text evidence="10">The sequence shown here is derived from an EMBL/GenBank/DDBJ whole genome shotgun (WGS) entry which is preliminary data.</text>
</comment>
<dbReference type="OrthoDB" id="1522724at2"/>
<feature type="domain" description="ABC3 transporter permease C-terminal" evidence="8">
    <location>
        <begin position="265"/>
        <end position="381"/>
    </location>
</feature>